<dbReference type="EMBL" id="AUZM01000107">
    <property type="protein sequence ID" value="ERT04305.1"/>
    <property type="molecule type" value="Genomic_DNA"/>
</dbReference>
<evidence type="ECO:0000313" key="1">
    <source>
        <dbReference type="EMBL" id="ERT04305.1"/>
    </source>
</evidence>
<keyword evidence="2" id="KW-1185">Reference proteome</keyword>
<dbReference type="RefSeq" id="WP_023069436.1">
    <property type="nucleotide sequence ID" value="NZ_AUZM01000107.1"/>
</dbReference>
<reference evidence="1 2" key="1">
    <citation type="journal article" date="2013" name="Front. Microbiol.">
        <title>Comparative genomic analyses of the cyanobacterium, Lyngbya aestuarii BL J, a powerful hydrogen producer.</title>
        <authorList>
            <person name="Kothari A."/>
            <person name="Vaughn M."/>
            <person name="Garcia-Pichel F."/>
        </authorList>
    </citation>
    <scope>NUCLEOTIDE SEQUENCE [LARGE SCALE GENOMIC DNA]</scope>
    <source>
        <strain evidence="1 2">BL J</strain>
    </source>
</reference>
<dbReference type="OrthoDB" id="466907at2"/>
<organism evidence="1 2">
    <name type="scientific">Lyngbya aestuarii BL J</name>
    <dbReference type="NCBI Taxonomy" id="1348334"/>
    <lineage>
        <taxon>Bacteria</taxon>
        <taxon>Bacillati</taxon>
        <taxon>Cyanobacteriota</taxon>
        <taxon>Cyanophyceae</taxon>
        <taxon>Oscillatoriophycideae</taxon>
        <taxon>Oscillatoriales</taxon>
        <taxon>Microcoleaceae</taxon>
        <taxon>Lyngbya</taxon>
    </lineage>
</organism>
<sequence>MKIEKFDLDLIVERLQLLNSNNCGLMSASEVKQALTKWLNTIVESINDEPEWWVQNHNISDFYTHLPEPVFECEEDDSDFVQVEVISQQKEPATISLIASSEKRAQ</sequence>
<comment type="caution">
    <text evidence="1">The sequence shown here is derived from an EMBL/GenBank/DDBJ whole genome shotgun (WGS) entry which is preliminary data.</text>
</comment>
<accession>U7QB85</accession>
<dbReference type="AlphaFoldDB" id="U7QB85"/>
<dbReference type="Proteomes" id="UP000017127">
    <property type="component" value="Unassembled WGS sequence"/>
</dbReference>
<evidence type="ECO:0000313" key="2">
    <source>
        <dbReference type="Proteomes" id="UP000017127"/>
    </source>
</evidence>
<name>U7QB85_9CYAN</name>
<proteinExistence type="predicted"/>
<protein>
    <submittedName>
        <fullName evidence="1">Uncharacterized protein</fullName>
    </submittedName>
</protein>
<gene>
    <name evidence="1" type="ORF">M595_5762</name>
</gene>